<dbReference type="AlphaFoldDB" id="A0A6N2M7C3"/>
<dbReference type="PROSITE" id="PS51707">
    <property type="entry name" value="CYTH"/>
    <property type="match status" value="1"/>
</dbReference>
<dbReference type="PROSITE" id="PS50217">
    <property type="entry name" value="BZIP"/>
    <property type="match status" value="1"/>
</dbReference>
<feature type="coiled-coil region" evidence="1">
    <location>
        <begin position="21"/>
        <end position="100"/>
    </location>
</feature>
<name>A0A6N2M7C3_SALVM</name>
<dbReference type="GO" id="GO:0003700">
    <property type="term" value="F:DNA-binding transcription factor activity"/>
    <property type="evidence" value="ECO:0007669"/>
    <property type="project" value="InterPro"/>
</dbReference>
<feature type="domain" description="CYTH" evidence="3">
    <location>
        <begin position="66"/>
        <end position="127"/>
    </location>
</feature>
<evidence type="ECO:0008006" key="5">
    <source>
        <dbReference type="Google" id="ProtNLM"/>
    </source>
</evidence>
<sequence length="127" mass="15455">MKIRKKREADRRHRQNKKIAVQETENKLAMTITENESLKRAVEELRQEIFHLTRRQRELTEQKIAVQETENKLAMTIIENESLKRAVEELRQEIIHRTSQRELTEQKFETIYTKLEKLRNRMRLRSG</sequence>
<dbReference type="InterPro" id="IPR004827">
    <property type="entry name" value="bZIP"/>
</dbReference>
<evidence type="ECO:0000259" key="3">
    <source>
        <dbReference type="PROSITE" id="PS51707"/>
    </source>
</evidence>
<accession>A0A6N2M7C3</accession>
<reference evidence="4" key="1">
    <citation type="submission" date="2019-03" db="EMBL/GenBank/DDBJ databases">
        <authorList>
            <person name="Mank J."/>
            <person name="Almeida P."/>
        </authorList>
    </citation>
    <scope>NUCLEOTIDE SEQUENCE</scope>
    <source>
        <strain evidence="4">78183</strain>
    </source>
</reference>
<dbReference type="Gene3D" id="1.20.5.170">
    <property type="match status" value="1"/>
</dbReference>
<evidence type="ECO:0000256" key="1">
    <source>
        <dbReference type="SAM" id="Coils"/>
    </source>
</evidence>
<keyword evidence="1" id="KW-0175">Coiled coil</keyword>
<gene>
    <name evidence="4" type="ORF">SVIM_LOCUS326525</name>
</gene>
<feature type="domain" description="BZIP" evidence="2">
    <location>
        <begin position="1"/>
        <end position="59"/>
    </location>
</feature>
<evidence type="ECO:0000313" key="4">
    <source>
        <dbReference type="EMBL" id="VFU49544.1"/>
    </source>
</evidence>
<evidence type="ECO:0000259" key="2">
    <source>
        <dbReference type="PROSITE" id="PS50217"/>
    </source>
</evidence>
<protein>
    <recommendedName>
        <fullName evidence="5">BZIP domain-containing protein</fullName>
    </recommendedName>
</protein>
<organism evidence="4">
    <name type="scientific">Salix viminalis</name>
    <name type="common">Common osier</name>
    <name type="synonym">Basket willow</name>
    <dbReference type="NCBI Taxonomy" id="40686"/>
    <lineage>
        <taxon>Eukaryota</taxon>
        <taxon>Viridiplantae</taxon>
        <taxon>Streptophyta</taxon>
        <taxon>Embryophyta</taxon>
        <taxon>Tracheophyta</taxon>
        <taxon>Spermatophyta</taxon>
        <taxon>Magnoliopsida</taxon>
        <taxon>eudicotyledons</taxon>
        <taxon>Gunneridae</taxon>
        <taxon>Pentapetalae</taxon>
        <taxon>rosids</taxon>
        <taxon>fabids</taxon>
        <taxon>Malpighiales</taxon>
        <taxon>Salicaceae</taxon>
        <taxon>Saliceae</taxon>
        <taxon>Salix</taxon>
    </lineage>
</organism>
<proteinExistence type="predicted"/>
<dbReference type="EMBL" id="CAADRP010001707">
    <property type="protein sequence ID" value="VFU49544.1"/>
    <property type="molecule type" value="Genomic_DNA"/>
</dbReference>
<dbReference type="InterPro" id="IPR023577">
    <property type="entry name" value="CYTH_domain"/>
</dbReference>